<keyword evidence="5 9" id="KW-0064">Aspartyl protease</keyword>
<organism evidence="12 13">
    <name type="scientific">Lactonifactor longoviformis DSM 17459</name>
    <dbReference type="NCBI Taxonomy" id="1122155"/>
    <lineage>
        <taxon>Bacteria</taxon>
        <taxon>Bacillati</taxon>
        <taxon>Bacillota</taxon>
        <taxon>Clostridia</taxon>
        <taxon>Eubacteriales</taxon>
        <taxon>Clostridiaceae</taxon>
        <taxon>Lactonifactor</taxon>
    </lineage>
</organism>
<protein>
    <recommendedName>
        <fullName evidence="9">Lipoprotein signal peptidase</fullName>
        <ecNumber evidence="9">3.4.23.36</ecNumber>
    </recommendedName>
    <alternativeName>
        <fullName evidence="9">Prolipoprotein signal peptidase</fullName>
    </alternativeName>
    <alternativeName>
        <fullName evidence="9">Signal peptidase II</fullName>
        <shortName evidence="9">SPase II</shortName>
    </alternativeName>
</protein>
<feature type="transmembrane region" description="Helical" evidence="9">
    <location>
        <begin position="70"/>
        <end position="88"/>
    </location>
</feature>
<gene>
    <name evidence="9" type="primary">lspA</name>
    <name evidence="12" type="ORF">SAMN02745158_02829</name>
</gene>
<dbReference type="PROSITE" id="PS00855">
    <property type="entry name" value="SPASE_II"/>
    <property type="match status" value="1"/>
</dbReference>
<feature type="active site" evidence="9">
    <location>
        <position position="141"/>
    </location>
</feature>
<evidence type="ECO:0000256" key="3">
    <source>
        <dbReference type="ARBA" id="ARBA00022670"/>
    </source>
</evidence>
<keyword evidence="13" id="KW-1185">Reference proteome</keyword>
<dbReference type="EMBL" id="FQVI01000015">
    <property type="protein sequence ID" value="SHF18805.1"/>
    <property type="molecule type" value="Genomic_DNA"/>
</dbReference>
<evidence type="ECO:0000256" key="8">
    <source>
        <dbReference type="ARBA" id="ARBA00023136"/>
    </source>
</evidence>
<evidence type="ECO:0000256" key="11">
    <source>
        <dbReference type="RuleBase" id="RU004181"/>
    </source>
</evidence>
<dbReference type="EC" id="3.4.23.36" evidence="9"/>
<dbReference type="GO" id="GO:0005886">
    <property type="term" value="C:plasma membrane"/>
    <property type="evidence" value="ECO:0007669"/>
    <property type="project" value="UniProtKB-SubCell"/>
</dbReference>
<evidence type="ECO:0000256" key="10">
    <source>
        <dbReference type="RuleBase" id="RU000594"/>
    </source>
</evidence>
<evidence type="ECO:0000256" key="7">
    <source>
        <dbReference type="ARBA" id="ARBA00022989"/>
    </source>
</evidence>
<dbReference type="UniPathway" id="UPA00665"/>
<feature type="transmembrane region" description="Helical" evidence="9">
    <location>
        <begin position="95"/>
        <end position="115"/>
    </location>
</feature>
<keyword evidence="6 9" id="KW-0378">Hydrolase</keyword>
<dbReference type="HAMAP" id="MF_00161">
    <property type="entry name" value="LspA"/>
    <property type="match status" value="1"/>
</dbReference>
<name>A0A1M4ZLH4_9CLOT</name>
<dbReference type="OrthoDB" id="9810259at2"/>
<feature type="active site" evidence="9">
    <location>
        <position position="125"/>
    </location>
</feature>
<sequence>MEHQKKIRIQAILAGFAALLLLVGLDQWTKALAVEHLAGQRDIDLIPGVLTLHYLENRGAAFGILQNQQWIFVLIAAVFFLAATAAYWKMPKTRHYLPMHILAVTVTAGAVGNVLDRVRLNYVVDFVYISLINFPVFNVADIYVTVSAVLFFIYVIFYYKEEDFQFLKKRER</sequence>
<dbReference type="GO" id="GO:0006508">
    <property type="term" value="P:proteolysis"/>
    <property type="evidence" value="ECO:0007669"/>
    <property type="project" value="UniProtKB-KW"/>
</dbReference>
<dbReference type="GO" id="GO:0004190">
    <property type="term" value="F:aspartic-type endopeptidase activity"/>
    <property type="evidence" value="ECO:0007669"/>
    <property type="project" value="UniProtKB-UniRule"/>
</dbReference>
<keyword evidence="7 9" id="KW-1133">Transmembrane helix</keyword>
<evidence type="ECO:0000313" key="12">
    <source>
        <dbReference type="EMBL" id="SHF18805.1"/>
    </source>
</evidence>
<comment type="catalytic activity">
    <reaction evidence="9 10">
        <text>Release of signal peptides from bacterial membrane prolipoproteins. Hydrolyzes -Xaa-Yaa-Zaa-|-(S,diacylglyceryl)Cys-, in which Xaa is hydrophobic (preferably Leu), and Yaa (Ala or Ser) and Zaa (Gly or Ala) have small, neutral side chains.</text>
        <dbReference type="EC" id="3.4.23.36"/>
    </reaction>
</comment>
<evidence type="ECO:0000313" key="13">
    <source>
        <dbReference type="Proteomes" id="UP000184245"/>
    </source>
</evidence>
<comment type="similarity">
    <text evidence="1 9 11">Belongs to the peptidase A8 family.</text>
</comment>
<proteinExistence type="inferred from homology"/>
<comment type="function">
    <text evidence="9 10">This protein specifically catalyzes the removal of signal peptides from prolipoproteins.</text>
</comment>
<dbReference type="PANTHER" id="PTHR33695:SF1">
    <property type="entry name" value="LIPOPROTEIN SIGNAL PEPTIDASE"/>
    <property type="match status" value="1"/>
</dbReference>
<dbReference type="PRINTS" id="PR00781">
    <property type="entry name" value="LIPOSIGPTASE"/>
</dbReference>
<dbReference type="RefSeq" id="WP_072852848.1">
    <property type="nucleotide sequence ID" value="NZ_FQVI01000015.1"/>
</dbReference>
<reference evidence="12 13" key="1">
    <citation type="submission" date="2016-11" db="EMBL/GenBank/DDBJ databases">
        <authorList>
            <person name="Jaros S."/>
            <person name="Januszkiewicz K."/>
            <person name="Wedrychowicz H."/>
        </authorList>
    </citation>
    <scope>NUCLEOTIDE SEQUENCE [LARGE SCALE GENOMIC DNA]</scope>
    <source>
        <strain evidence="12 13">DSM 17459</strain>
    </source>
</reference>
<dbReference type="PANTHER" id="PTHR33695">
    <property type="entry name" value="LIPOPROTEIN SIGNAL PEPTIDASE"/>
    <property type="match status" value="1"/>
</dbReference>
<keyword evidence="2 9" id="KW-1003">Cell membrane</keyword>
<dbReference type="AlphaFoldDB" id="A0A1M4ZLH4"/>
<dbReference type="Pfam" id="PF01252">
    <property type="entry name" value="Peptidase_A8"/>
    <property type="match status" value="1"/>
</dbReference>
<keyword evidence="3 9" id="KW-0645">Protease</keyword>
<keyword evidence="8 9" id="KW-0472">Membrane</keyword>
<evidence type="ECO:0000256" key="9">
    <source>
        <dbReference type="HAMAP-Rule" id="MF_00161"/>
    </source>
</evidence>
<dbReference type="Proteomes" id="UP000184245">
    <property type="component" value="Unassembled WGS sequence"/>
</dbReference>
<dbReference type="STRING" id="1122155.SAMN02745158_02829"/>
<comment type="caution">
    <text evidence="9">Lacks conserved residue(s) required for the propagation of feature annotation.</text>
</comment>
<evidence type="ECO:0000256" key="6">
    <source>
        <dbReference type="ARBA" id="ARBA00022801"/>
    </source>
</evidence>
<evidence type="ECO:0000256" key="1">
    <source>
        <dbReference type="ARBA" id="ARBA00006139"/>
    </source>
</evidence>
<evidence type="ECO:0000256" key="5">
    <source>
        <dbReference type="ARBA" id="ARBA00022750"/>
    </source>
</evidence>
<keyword evidence="4 9" id="KW-0812">Transmembrane</keyword>
<accession>A0A1M4ZLH4</accession>
<dbReference type="NCBIfam" id="TIGR00077">
    <property type="entry name" value="lspA"/>
    <property type="match status" value="1"/>
</dbReference>
<dbReference type="InterPro" id="IPR001872">
    <property type="entry name" value="Peptidase_A8"/>
</dbReference>
<comment type="subcellular location">
    <subcellularLocation>
        <location evidence="9">Cell membrane</location>
        <topology evidence="9">Multi-pass membrane protein</topology>
    </subcellularLocation>
</comment>
<evidence type="ECO:0000256" key="4">
    <source>
        <dbReference type="ARBA" id="ARBA00022692"/>
    </source>
</evidence>
<feature type="transmembrane region" description="Helical" evidence="9">
    <location>
        <begin position="135"/>
        <end position="159"/>
    </location>
</feature>
<comment type="pathway">
    <text evidence="9">Protein modification; lipoprotein biosynthesis (signal peptide cleavage).</text>
</comment>
<evidence type="ECO:0000256" key="2">
    <source>
        <dbReference type="ARBA" id="ARBA00022475"/>
    </source>
</evidence>